<dbReference type="InterPro" id="IPR039714">
    <property type="entry name" value="TMEM134"/>
</dbReference>
<dbReference type="PANTHER" id="PTHR13558">
    <property type="entry name" value="TRANSMEMBRANE PROTEIN 134"/>
    <property type="match status" value="1"/>
</dbReference>
<keyword evidence="8" id="KW-1185">Reference proteome</keyword>
<evidence type="ECO:0000256" key="6">
    <source>
        <dbReference type="SAM" id="Phobius"/>
    </source>
</evidence>
<evidence type="ECO:0000256" key="3">
    <source>
        <dbReference type="ARBA" id="ARBA00022692"/>
    </source>
</evidence>
<protein>
    <recommendedName>
        <fullName evidence="9">Transmembrane protein 134</fullName>
    </recommendedName>
</protein>
<organism evidence="7 8">
    <name type="scientific">Leptidea sinapis</name>
    <dbReference type="NCBI Taxonomy" id="189913"/>
    <lineage>
        <taxon>Eukaryota</taxon>
        <taxon>Metazoa</taxon>
        <taxon>Ecdysozoa</taxon>
        <taxon>Arthropoda</taxon>
        <taxon>Hexapoda</taxon>
        <taxon>Insecta</taxon>
        <taxon>Pterygota</taxon>
        <taxon>Neoptera</taxon>
        <taxon>Endopterygota</taxon>
        <taxon>Lepidoptera</taxon>
        <taxon>Glossata</taxon>
        <taxon>Ditrysia</taxon>
        <taxon>Papilionoidea</taxon>
        <taxon>Pieridae</taxon>
        <taxon>Dismorphiinae</taxon>
        <taxon>Leptidea</taxon>
    </lineage>
</organism>
<feature type="transmembrane region" description="Helical" evidence="6">
    <location>
        <begin position="191"/>
        <end position="216"/>
    </location>
</feature>
<proteinExistence type="inferred from homology"/>
<accession>A0A5E4Q3V8</accession>
<reference evidence="7 8" key="1">
    <citation type="submission" date="2017-07" db="EMBL/GenBank/DDBJ databases">
        <authorList>
            <person name="Talla V."/>
            <person name="Backstrom N."/>
        </authorList>
    </citation>
    <scope>NUCLEOTIDE SEQUENCE [LARGE SCALE GENOMIC DNA]</scope>
</reference>
<keyword evidence="5 6" id="KW-0472">Membrane</keyword>
<evidence type="ECO:0000313" key="7">
    <source>
        <dbReference type="EMBL" id="VVC91936.1"/>
    </source>
</evidence>
<evidence type="ECO:0000313" key="8">
    <source>
        <dbReference type="Proteomes" id="UP000324832"/>
    </source>
</evidence>
<evidence type="ECO:0008006" key="9">
    <source>
        <dbReference type="Google" id="ProtNLM"/>
    </source>
</evidence>
<dbReference type="PANTHER" id="PTHR13558:SF1">
    <property type="entry name" value="TRANSMEMBRANE PROTEIN 134"/>
    <property type="match status" value="1"/>
</dbReference>
<dbReference type="EMBL" id="FZQP02001149">
    <property type="protein sequence ID" value="VVC91936.1"/>
    <property type="molecule type" value="Genomic_DNA"/>
</dbReference>
<dbReference type="GO" id="GO:0016020">
    <property type="term" value="C:membrane"/>
    <property type="evidence" value="ECO:0007669"/>
    <property type="project" value="UniProtKB-SubCell"/>
</dbReference>
<evidence type="ECO:0000256" key="1">
    <source>
        <dbReference type="ARBA" id="ARBA00004141"/>
    </source>
</evidence>
<keyword evidence="4 6" id="KW-1133">Transmembrane helix</keyword>
<keyword evidence="3 6" id="KW-0812">Transmembrane</keyword>
<name>A0A5E4Q3V8_9NEOP</name>
<dbReference type="InterPro" id="IPR008590">
    <property type="entry name" value="TMEM_230/134"/>
</dbReference>
<dbReference type="AlphaFoldDB" id="A0A5E4Q3V8"/>
<evidence type="ECO:0000256" key="4">
    <source>
        <dbReference type="ARBA" id="ARBA00022989"/>
    </source>
</evidence>
<sequence length="233" mass="25998">MFNYLLPQLIANLDLVVRTAPVCQLHLLVGFDEGNVTVLAGKQRQQRAPGRSTPRRAPHAVYQRCRAATMTKSFGNSEKRFSIDDAFEEETDEAIKVYGATGDRPQFQNKFKNGGDYIASKTYKCTEDTASRDSDSLIHEYVEATQSVYCWNHPKVRENWKTVCAAVILLVVGVGLLGMGAFAVAEPEKSLQGAVFFVAGMICFVPGAYHVVYIWLAARGQRGYDFYHLPLFT</sequence>
<comment type="subcellular location">
    <subcellularLocation>
        <location evidence="1">Membrane</location>
        <topology evidence="1">Multi-pass membrane protein</topology>
    </subcellularLocation>
</comment>
<comment type="similarity">
    <text evidence="2">Belongs to the TMEM134/TMEM230 family.</text>
</comment>
<evidence type="ECO:0000256" key="5">
    <source>
        <dbReference type="ARBA" id="ARBA00023136"/>
    </source>
</evidence>
<dbReference type="Pfam" id="PF05915">
    <property type="entry name" value="TMEM_230_134"/>
    <property type="match status" value="1"/>
</dbReference>
<evidence type="ECO:0000256" key="2">
    <source>
        <dbReference type="ARBA" id="ARBA00007743"/>
    </source>
</evidence>
<dbReference type="Proteomes" id="UP000324832">
    <property type="component" value="Unassembled WGS sequence"/>
</dbReference>
<gene>
    <name evidence="7" type="ORF">LSINAPIS_LOCUS4490</name>
</gene>
<feature type="transmembrane region" description="Helical" evidence="6">
    <location>
        <begin position="163"/>
        <end position="185"/>
    </location>
</feature>